<evidence type="ECO:0000313" key="3">
    <source>
        <dbReference type="Proteomes" id="UP000298061"/>
    </source>
</evidence>
<dbReference type="PANTHER" id="PTHR33266">
    <property type="entry name" value="CHROMOSOME 15, WHOLE GENOME SHOTGUN SEQUENCE"/>
    <property type="match status" value="1"/>
</dbReference>
<feature type="region of interest" description="Disordered" evidence="1">
    <location>
        <begin position="351"/>
        <end position="388"/>
    </location>
</feature>
<dbReference type="AlphaFoldDB" id="A0A4Y9ZVM6"/>
<evidence type="ECO:0000313" key="2">
    <source>
        <dbReference type="EMBL" id="TFY78103.1"/>
    </source>
</evidence>
<protein>
    <submittedName>
        <fullName evidence="2">Uncharacterized protein</fullName>
    </submittedName>
</protein>
<name>A0A4Y9ZVM6_9AGAM</name>
<keyword evidence="3" id="KW-1185">Reference proteome</keyword>
<accession>A0A4Y9ZVM6</accession>
<gene>
    <name evidence="2" type="ORF">EWM64_g5907</name>
</gene>
<dbReference type="Proteomes" id="UP000298061">
    <property type="component" value="Unassembled WGS sequence"/>
</dbReference>
<dbReference type="STRING" id="135208.A0A4Y9ZVM6"/>
<reference evidence="2 3" key="1">
    <citation type="submission" date="2019-02" db="EMBL/GenBank/DDBJ databases">
        <title>Genome sequencing of the rare red list fungi Hericium alpestre (H. flagellum).</title>
        <authorList>
            <person name="Buettner E."/>
            <person name="Kellner H."/>
        </authorList>
    </citation>
    <scope>NUCLEOTIDE SEQUENCE [LARGE SCALE GENOMIC DNA]</scope>
    <source>
        <strain evidence="2 3">DSM 108284</strain>
    </source>
</reference>
<dbReference type="PANTHER" id="PTHR33266:SF1">
    <property type="entry name" value="F-BOX DOMAIN-CONTAINING PROTEIN"/>
    <property type="match status" value="1"/>
</dbReference>
<organism evidence="2 3">
    <name type="scientific">Hericium alpestre</name>
    <dbReference type="NCBI Taxonomy" id="135208"/>
    <lineage>
        <taxon>Eukaryota</taxon>
        <taxon>Fungi</taxon>
        <taxon>Dikarya</taxon>
        <taxon>Basidiomycota</taxon>
        <taxon>Agaricomycotina</taxon>
        <taxon>Agaricomycetes</taxon>
        <taxon>Russulales</taxon>
        <taxon>Hericiaceae</taxon>
        <taxon>Hericium</taxon>
    </lineage>
</organism>
<evidence type="ECO:0000256" key="1">
    <source>
        <dbReference type="SAM" id="MobiDB-lite"/>
    </source>
</evidence>
<proteinExistence type="predicted"/>
<dbReference type="EMBL" id="SFCI01000748">
    <property type="protein sequence ID" value="TFY78103.1"/>
    <property type="molecule type" value="Genomic_DNA"/>
</dbReference>
<comment type="caution">
    <text evidence="2">The sequence shown here is derived from an EMBL/GenBank/DDBJ whole genome shotgun (WGS) entry which is preliminary data.</text>
</comment>
<dbReference type="OrthoDB" id="107110at2759"/>
<sequence length="885" mass="98658">MEVDDPASNVFMGSSDIDWEAVDREIAAAVAPNFDNFNDNQKSNPNAFQMTAFFFFLVVSAQYNERKLKPEFLKLTQSTFAEVVRKHPEVLEVLLRANVDKSFGRIRELAYLKEPGEYLVGFVRLSVANFIAAPIASHPEGGTTMVDKQESWETTVNAWKGIFKGKSYEELLKHIRSWIFRTESYAHCMGIIQSSGMGKSRCVDELSKHRFVVPLNLRDPKGEGFPPSDTCLYDFFSPVPEDKRVAESKAQAFLVALFEQVIIEVNRLKGENPGGDINILFRQFMTKGQKFHAHGPGRQRFYDRVITRTKNLLGSESRISGTDTSPRHAFGPEASEVTLLKGAQRAVEAVDSDYPSDLPESPTPAKSKHSDTAIPAGRPVQAEKPRDPGPTIILAFDEAHTMDVGLPKEALFMTTTGKISTFSAPSQEDASGRVLDRELFLIPPFCNLGFDQHAPKILRGSDMTLDQVVADEHIGRLGRPLFATRYDAAAQSQSVSSQNFTGQFAELKLLGRVVKREQKLQDSERLACLSQRLPIEFQTTRYNTSDAERRQVENHMRVCLKVSDDLQSMTTINPSEPILSEAAFRIMDSREDFNVPSALRDVLQGFSVHQGDRGELVALLLLTMARDQAVHDSIANGVPREQSRMVPVTAFLSHLFGSSAAPGILSATPSVVKDGSLDANVKLCDQFKDSHLHFNHFVKVHEHNMVNRKYLWRLMSRGAAVLCADAITPFTYKDKVLNEENIGVILWQIKNNPAYTSTIKREFYDPLMNPHILGILDSGETTVPIIRVVLALAGNTPALKSVPCTPGATGQFTSYDIWCSGMSPKFYGPITEGSSKEVWDALLHASRGWEKLYSEGDKESQQLRMSMNPGAATDPRFFQEWAPLE</sequence>